<feature type="transmembrane region" description="Helical" evidence="6">
    <location>
        <begin position="164"/>
        <end position="183"/>
    </location>
</feature>
<evidence type="ECO:0000256" key="1">
    <source>
        <dbReference type="ARBA" id="ARBA00004141"/>
    </source>
</evidence>
<feature type="transmembrane region" description="Helical" evidence="6">
    <location>
        <begin position="6"/>
        <end position="26"/>
    </location>
</feature>
<evidence type="ECO:0000256" key="3">
    <source>
        <dbReference type="ARBA" id="ARBA00022692"/>
    </source>
</evidence>
<feature type="transmembrane region" description="Helical" evidence="6">
    <location>
        <begin position="134"/>
        <end position="152"/>
    </location>
</feature>
<keyword evidence="3 6" id="KW-0812">Transmembrane</keyword>
<proteinExistence type="evidence at transcript level"/>
<sequence>MGTLIGHILPGVFFFVFGLIGIFDGFKRYFYALTRGKTPYRSQTCTKYRYKDRKTNMTREIPLESILKASAALIGVVGEVVTGMTPEGIVGIHNQQHCIMYCLFGIQGMVEILVHRMESSHGANAKVLPPNLDYIFGAMAFAGETLLFYWHLHGRNELDIRVHTFLIYVSLACVIFCIVELVNRSDFSIFLLRNGFTIIHGTWFVHVGFILYPISDTAHWDPSSHRDLMTIPIYFILHIMATSSLIGILGFLFYGYNYSDIKEIRYFEVKSSSSQRIPLTSSSESDLNL</sequence>
<evidence type="ECO:0000313" key="7">
    <source>
        <dbReference type="EMBL" id="ACO15733.1"/>
    </source>
</evidence>
<keyword evidence="4 6" id="KW-1133">Transmembrane helix</keyword>
<dbReference type="Pfam" id="PF04819">
    <property type="entry name" value="DUF716"/>
    <property type="match status" value="1"/>
</dbReference>
<keyword evidence="5 6" id="KW-0472">Membrane</keyword>
<comment type="similarity">
    <text evidence="2">Belongs to the TMEM45 family.</text>
</comment>
<comment type="subcellular location">
    <subcellularLocation>
        <location evidence="1">Membrane</location>
        <topology evidence="1">Multi-pass membrane protein</topology>
    </subcellularLocation>
</comment>
<gene>
    <name evidence="7" type="primary">TM45B</name>
</gene>
<organism evidence="7">
    <name type="scientific">Caligus clemensi</name>
    <name type="common">Sea louse</name>
    <dbReference type="NCBI Taxonomy" id="344056"/>
    <lineage>
        <taxon>Eukaryota</taxon>
        <taxon>Metazoa</taxon>
        <taxon>Ecdysozoa</taxon>
        <taxon>Arthropoda</taxon>
        <taxon>Crustacea</taxon>
        <taxon>Multicrustacea</taxon>
        <taxon>Hexanauplia</taxon>
        <taxon>Copepoda</taxon>
        <taxon>Siphonostomatoida</taxon>
        <taxon>Caligidae</taxon>
        <taxon>Caligus</taxon>
    </lineage>
</organism>
<name>C1C380_CALCM</name>
<dbReference type="PANTHER" id="PTHR16007:SF15">
    <property type="entry name" value="TRANSMEMBRANE PROTEIN 45B"/>
    <property type="match status" value="1"/>
</dbReference>
<dbReference type="GO" id="GO:0016020">
    <property type="term" value="C:membrane"/>
    <property type="evidence" value="ECO:0007669"/>
    <property type="project" value="UniProtKB-SubCell"/>
</dbReference>
<evidence type="ECO:0000256" key="6">
    <source>
        <dbReference type="SAM" id="Phobius"/>
    </source>
</evidence>
<dbReference type="EMBL" id="BT081309">
    <property type="protein sequence ID" value="ACO15733.1"/>
    <property type="molecule type" value="mRNA"/>
</dbReference>
<reference evidence="7" key="1">
    <citation type="submission" date="2009-03" db="EMBL/GenBank/DDBJ databases">
        <title>Caligus clemensi ESTs and full-length cDNAs.</title>
        <authorList>
            <person name="Yasuike M."/>
            <person name="von Schalburg K."/>
            <person name="Cooper G."/>
            <person name="Leong J."/>
            <person name="Jones S.R.M."/>
            <person name="Koop B.F."/>
        </authorList>
    </citation>
    <scope>NUCLEOTIDE SEQUENCE</scope>
    <source>
        <tissue evidence="7">Whole</tissue>
    </source>
</reference>
<protein>
    <submittedName>
        <fullName evidence="7">Transmembrane protein 45B</fullName>
    </submittedName>
</protein>
<evidence type="ECO:0000256" key="4">
    <source>
        <dbReference type="ARBA" id="ARBA00022989"/>
    </source>
</evidence>
<dbReference type="InterPro" id="IPR042127">
    <property type="entry name" value="TMEM45"/>
</dbReference>
<feature type="transmembrane region" description="Helical" evidence="6">
    <location>
        <begin position="234"/>
        <end position="256"/>
    </location>
</feature>
<accession>C1C380</accession>
<dbReference type="AlphaFoldDB" id="C1C380"/>
<evidence type="ECO:0000256" key="5">
    <source>
        <dbReference type="ARBA" id="ARBA00023136"/>
    </source>
</evidence>
<evidence type="ECO:0000256" key="2">
    <source>
        <dbReference type="ARBA" id="ARBA00006948"/>
    </source>
</evidence>
<feature type="transmembrane region" description="Helical" evidence="6">
    <location>
        <begin position="195"/>
        <end position="214"/>
    </location>
</feature>
<dbReference type="PANTHER" id="PTHR16007">
    <property type="entry name" value="EPIDIDYMAL MEMBRANE PROTEIN E9-RELATED"/>
    <property type="match status" value="1"/>
</dbReference>
<dbReference type="InterPro" id="IPR006904">
    <property type="entry name" value="DUF716"/>
</dbReference>